<dbReference type="InterPro" id="IPR002937">
    <property type="entry name" value="Amino_oxidase"/>
</dbReference>
<accession>A0A5C5XXJ6</accession>
<evidence type="ECO:0000256" key="3">
    <source>
        <dbReference type="ARBA" id="ARBA00022827"/>
    </source>
</evidence>
<organism evidence="9 10">
    <name type="scientific">Allorhodopirellula solitaria</name>
    <dbReference type="NCBI Taxonomy" id="2527987"/>
    <lineage>
        <taxon>Bacteria</taxon>
        <taxon>Pseudomonadati</taxon>
        <taxon>Planctomycetota</taxon>
        <taxon>Planctomycetia</taxon>
        <taxon>Pirellulales</taxon>
        <taxon>Pirellulaceae</taxon>
        <taxon>Allorhodopirellula</taxon>
    </lineage>
</organism>
<evidence type="ECO:0000313" key="9">
    <source>
        <dbReference type="EMBL" id="TWT67083.1"/>
    </source>
</evidence>
<comment type="function">
    <text evidence="7">Involved in coproporphyrin-dependent heme b biosynthesis. Catalyzes the oxidation of coproporphyrinogen III to coproporphyrin III.</text>
</comment>
<dbReference type="Pfam" id="PF01593">
    <property type="entry name" value="Amino_oxidase"/>
    <property type="match status" value="1"/>
</dbReference>
<dbReference type="OrthoDB" id="9805195at2"/>
<comment type="cofactor">
    <cofactor evidence="1 7">
        <name>FAD</name>
        <dbReference type="ChEBI" id="CHEBI:57692"/>
    </cofactor>
</comment>
<keyword evidence="6 7" id="KW-0350">Heme biosynthesis</keyword>
<evidence type="ECO:0000256" key="1">
    <source>
        <dbReference type="ARBA" id="ARBA00001974"/>
    </source>
</evidence>
<keyword evidence="10" id="KW-1185">Reference proteome</keyword>
<dbReference type="Proteomes" id="UP000318053">
    <property type="component" value="Unassembled WGS sequence"/>
</dbReference>
<keyword evidence="3 7" id="KW-0274">FAD</keyword>
<dbReference type="GO" id="GO:0004729">
    <property type="term" value="F:oxygen-dependent protoporphyrinogen oxidase activity"/>
    <property type="evidence" value="ECO:0007669"/>
    <property type="project" value="UniProtKB-UniRule"/>
</dbReference>
<dbReference type="AlphaFoldDB" id="A0A5C5XXJ6"/>
<sequence length="494" mass="52901">MIPTRIAIVGGGLSGLATGVHLRLLADSEGVPLEITLFESSGRTGGVIQSEHLVGRGGTEFVIDHGADMFATEPPAAIDLCQRLDVAAQLIRPQLEGRGAMIACGRRLVPIPDGFVLMRATKLMSMLTTPLLSPGGKLRLLAERFVAPRDPSLEDESVGSFVARRLGRECLDNIVAPLVAGIYTADVDRLSMAATMKPLWDMETRDGSLARATLRRKRSGDDATERNSSGARYERFRAFPGGMIELTHALAARLGHENIRLNSPVDSLENTANGIQVGPTGELFDHLILASPAPVSANLLSSLMASTADPLQSNALDTAATQLRSIRYASTAIVVLAVPREAIARMPQTFGFVVPPSEQREILAGSFASEKFSGRAPRDHVIVRAFVGGALHPEILQKQDDEIVEIVAQELGEIIGLDQSRGVHEVAALVKVIRWNHAMPQYEVGHLKKATEIESAISQITNVDLATNAYGGVGIAPVIAAAQARARRIIESLK</sequence>
<keyword evidence="2 7" id="KW-0285">Flavoprotein</keyword>
<keyword evidence="5 7" id="KW-0560">Oxidoreductase</keyword>
<dbReference type="EC" id="1.3.3.15" evidence="7"/>
<comment type="pathway">
    <text evidence="7">Porphyrin-containing compound metabolism; protoheme biosynthesis.</text>
</comment>
<keyword evidence="7" id="KW-0963">Cytoplasm</keyword>
<dbReference type="GO" id="GO:0005737">
    <property type="term" value="C:cytoplasm"/>
    <property type="evidence" value="ECO:0007669"/>
    <property type="project" value="UniProtKB-SubCell"/>
</dbReference>
<reference evidence="9 10" key="1">
    <citation type="submission" date="2019-02" db="EMBL/GenBank/DDBJ databases">
        <title>Deep-cultivation of Planctomycetes and their phenomic and genomic characterization uncovers novel biology.</title>
        <authorList>
            <person name="Wiegand S."/>
            <person name="Jogler M."/>
            <person name="Boedeker C."/>
            <person name="Pinto D."/>
            <person name="Vollmers J."/>
            <person name="Rivas-Marin E."/>
            <person name="Kohn T."/>
            <person name="Peeters S.H."/>
            <person name="Heuer A."/>
            <person name="Rast P."/>
            <person name="Oberbeckmann S."/>
            <person name="Bunk B."/>
            <person name="Jeske O."/>
            <person name="Meyerdierks A."/>
            <person name="Storesund J.E."/>
            <person name="Kallscheuer N."/>
            <person name="Luecker S."/>
            <person name="Lage O.M."/>
            <person name="Pohl T."/>
            <person name="Merkel B.J."/>
            <person name="Hornburger P."/>
            <person name="Mueller R.-W."/>
            <person name="Bruemmer F."/>
            <person name="Labrenz M."/>
            <person name="Spormann A.M."/>
            <person name="Op Den Camp H."/>
            <person name="Overmann J."/>
            <person name="Amann R."/>
            <person name="Jetten M.S.M."/>
            <person name="Mascher T."/>
            <person name="Medema M.H."/>
            <person name="Devos D.P."/>
            <person name="Kaster A.-K."/>
            <person name="Ovreas L."/>
            <person name="Rohde M."/>
            <person name="Galperin M.Y."/>
            <person name="Jogler C."/>
        </authorList>
    </citation>
    <scope>NUCLEOTIDE SEQUENCE [LARGE SCALE GENOMIC DNA]</scope>
    <source>
        <strain evidence="9 10">CA85</strain>
    </source>
</reference>
<dbReference type="Gene3D" id="3.50.50.60">
    <property type="entry name" value="FAD/NAD(P)-binding domain"/>
    <property type="match status" value="1"/>
</dbReference>
<dbReference type="Gene3D" id="1.10.3110.10">
    <property type="entry name" value="protoporphyrinogen ix oxidase, domain 3"/>
    <property type="match status" value="1"/>
</dbReference>
<dbReference type="UniPathway" id="UPA00252"/>
<comment type="caution">
    <text evidence="9">The sequence shown here is derived from an EMBL/GenBank/DDBJ whole genome shotgun (WGS) entry which is preliminary data.</text>
</comment>
<dbReference type="SUPFAM" id="SSF54373">
    <property type="entry name" value="FAD-linked reductases, C-terminal domain"/>
    <property type="match status" value="1"/>
</dbReference>
<evidence type="ECO:0000313" key="10">
    <source>
        <dbReference type="Proteomes" id="UP000318053"/>
    </source>
</evidence>
<proteinExistence type="inferred from homology"/>
<dbReference type="InterPro" id="IPR050464">
    <property type="entry name" value="Zeta_carotene_desat/Oxidored"/>
</dbReference>
<protein>
    <recommendedName>
        <fullName evidence="7">Coproporphyrinogen III oxidase</fullName>
        <ecNumber evidence="7">1.3.3.15</ecNumber>
    </recommendedName>
</protein>
<feature type="domain" description="Amine oxidase" evidence="8">
    <location>
        <begin position="13"/>
        <end position="490"/>
    </location>
</feature>
<comment type="catalytic activity">
    <reaction evidence="7">
        <text>coproporphyrinogen III + 3 O2 = coproporphyrin III + 3 H2O2</text>
        <dbReference type="Rhea" id="RHEA:43436"/>
        <dbReference type="ChEBI" id="CHEBI:15379"/>
        <dbReference type="ChEBI" id="CHEBI:16240"/>
        <dbReference type="ChEBI" id="CHEBI:57309"/>
        <dbReference type="ChEBI" id="CHEBI:131725"/>
        <dbReference type="EC" id="1.3.3.15"/>
    </reaction>
</comment>
<gene>
    <name evidence="9" type="primary">hemY</name>
    <name evidence="9" type="ORF">CA85_19290</name>
</gene>
<dbReference type="InterPro" id="IPR036188">
    <property type="entry name" value="FAD/NAD-bd_sf"/>
</dbReference>
<evidence type="ECO:0000256" key="4">
    <source>
        <dbReference type="ARBA" id="ARBA00022946"/>
    </source>
</evidence>
<name>A0A5C5XXJ6_9BACT</name>
<evidence type="ECO:0000259" key="8">
    <source>
        <dbReference type="Pfam" id="PF01593"/>
    </source>
</evidence>
<comment type="subcellular location">
    <subcellularLocation>
        <location evidence="7">Cytoplasm</location>
    </subcellularLocation>
</comment>
<evidence type="ECO:0000256" key="2">
    <source>
        <dbReference type="ARBA" id="ARBA00022630"/>
    </source>
</evidence>
<evidence type="ECO:0000256" key="5">
    <source>
        <dbReference type="ARBA" id="ARBA00023002"/>
    </source>
</evidence>
<dbReference type="InterPro" id="IPR004572">
    <property type="entry name" value="Protoporphyrinogen_oxidase"/>
</dbReference>
<evidence type="ECO:0000256" key="6">
    <source>
        <dbReference type="ARBA" id="ARBA00023133"/>
    </source>
</evidence>
<dbReference type="PANTHER" id="PTHR42923">
    <property type="entry name" value="PROTOPORPHYRINOGEN OXIDASE"/>
    <property type="match status" value="1"/>
</dbReference>
<comment type="similarity">
    <text evidence="7">Belongs to the protoporphyrinogen/coproporphyrinogen oxidase family. Coproporphyrinogen III oxidase subfamily.</text>
</comment>
<dbReference type="SUPFAM" id="SSF51905">
    <property type="entry name" value="FAD/NAD(P)-binding domain"/>
    <property type="match status" value="1"/>
</dbReference>
<keyword evidence="4" id="KW-0809">Transit peptide</keyword>
<dbReference type="EMBL" id="SJPK01000004">
    <property type="protein sequence ID" value="TWT67083.1"/>
    <property type="molecule type" value="Genomic_DNA"/>
</dbReference>
<dbReference type="RefSeq" id="WP_146391036.1">
    <property type="nucleotide sequence ID" value="NZ_SJPK01000004.1"/>
</dbReference>
<dbReference type="GO" id="GO:0006783">
    <property type="term" value="P:heme biosynthetic process"/>
    <property type="evidence" value="ECO:0007669"/>
    <property type="project" value="UniProtKB-UniRule"/>
</dbReference>
<dbReference type="NCBIfam" id="TIGR00562">
    <property type="entry name" value="proto_IX_ox"/>
    <property type="match status" value="1"/>
</dbReference>
<evidence type="ECO:0000256" key="7">
    <source>
        <dbReference type="RuleBase" id="RU364052"/>
    </source>
</evidence>
<dbReference type="PANTHER" id="PTHR42923:SF3">
    <property type="entry name" value="PROTOPORPHYRINOGEN OXIDASE"/>
    <property type="match status" value="1"/>
</dbReference>
<dbReference type="FunFam" id="1.10.3110.10:FF:000002">
    <property type="entry name" value="Protoporphyrinogen oxidase"/>
    <property type="match status" value="1"/>
</dbReference>
<dbReference type="Gene3D" id="3.90.660.20">
    <property type="entry name" value="Protoporphyrinogen oxidase, mitochondrial, domain 2"/>
    <property type="match status" value="1"/>
</dbReference>